<keyword evidence="3" id="KW-0234">DNA repair</keyword>
<feature type="domain" description="Uracil-DNA glycosylase-like" evidence="4">
    <location>
        <begin position="17"/>
        <end position="163"/>
    </location>
</feature>
<dbReference type="Pfam" id="PF03167">
    <property type="entry name" value="UDG"/>
    <property type="match status" value="1"/>
</dbReference>
<dbReference type="CDD" id="cd10028">
    <property type="entry name" value="UDG-F2_TDG_MUG"/>
    <property type="match status" value="1"/>
</dbReference>
<evidence type="ECO:0000256" key="3">
    <source>
        <dbReference type="ARBA" id="ARBA00023204"/>
    </source>
</evidence>
<evidence type="ECO:0000259" key="4">
    <source>
        <dbReference type="Pfam" id="PF03167"/>
    </source>
</evidence>
<proteinExistence type="predicted"/>
<dbReference type="GO" id="GO:0016798">
    <property type="term" value="F:hydrolase activity, acting on glycosyl bonds"/>
    <property type="evidence" value="ECO:0007669"/>
    <property type="project" value="UniProtKB-KW"/>
</dbReference>
<keyword evidence="5" id="KW-0326">Glycosidase</keyword>
<evidence type="ECO:0000256" key="1">
    <source>
        <dbReference type="ARBA" id="ARBA00022763"/>
    </source>
</evidence>
<name>A0ABV7KKT6_PLAOK</name>
<keyword evidence="2 5" id="KW-0378">Hydrolase</keyword>
<gene>
    <name evidence="5" type="primary">mug</name>
    <name evidence="5" type="ORF">ACFOEJ_03005</name>
</gene>
<dbReference type="EC" id="3.2.2.28" evidence="5"/>
<dbReference type="InterPro" id="IPR015637">
    <property type="entry name" value="MUG/TDG"/>
</dbReference>
<comment type="caution">
    <text evidence="5">The sequence shown here is derived from an EMBL/GenBank/DDBJ whole genome shotgun (WGS) entry which is preliminary data.</text>
</comment>
<dbReference type="PANTHER" id="PTHR12159:SF9">
    <property type="entry name" value="G_T MISMATCH-SPECIFIC THYMINE DNA GLYCOSYLASE"/>
    <property type="match status" value="1"/>
</dbReference>
<keyword evidence="1" id="KW-0227">DNA damage</keyword>
<dbReference type="InterPro" id="IPR036895">
    <property type="entry name" value="Uracil-DNA_glycosylase-like_sf"/>
</dbReference>
<dbReference type="InterPro" id="IPR005122">
    <property type="entry name" value="Uracil-DNA_glycosylase-like"/>
</dbReference>
<organism evidence="5 6">
    <name type="scientific">Planomicrobium okeanokoites</name>
    <name type="common">Planococcus okeanokoites</name>
    <name type="synonym">Flavobacterium okeanokoites</name>
    <dbReference type="NCBI Taxonomy" id="244"/>
    <lineage>
        <taxon>Bacteria</taxon>
        <taxon>Bacillati</taxon>
        <taxon>Bacillota</taxon>
        <taxon>Bacilli</taxon>
        <taxon>Bacillales</taxon>
        <taxon>Caryophanaceae</taxon>
        <taxon>Planomicrobium</taxon>
    </lineage>
</organism>
<reference evidence="6" key="1">
    <citation type="journal article" date="2019" name="Int. J. Syst. Evol. Microbiol.">
        <title>The Global Catalogue of Microorganisms (GCM) 10K type strain sequencing project: providing services to taxonomists for standard genome sequencing and annotation.</title>
        <authorList>
            <consortium name="The Broad Institute Genomics Platform"/>
            <consortium name="The Broad Institute Genome Sequencing Center for Infectious Disease"/>
            <person name="Wu L."/>
            <person name="Ma J."/>
        </authorList>
    </citation>
    <scope>NUCLEOTIDE SEQUENCE [LARGE SCALE GENOMIC DNA]</scope>
    <source>
        <strain evidence="6">CCM 320</strain>
    </source>
</reference>
<accession>A0ABV7KKT6</accession>
<dbReference type="Proteomes" id="UP001595625">
    <property type="component" value="Unassembled WGS sequence"/>
</dbReference>
<protein>
    <submittedName>
        <fullName evidence="5">G/U mismatch-specific DNA glycosylase</fullName>
        <ecNumber evidence="5">3.2.2.28</ecNumber>
    </submittedName>
</protein>
<evidence type="ECO:0000256" key="2">
    <source>
        <dbReference type="ARBA" id="ARBA00022801"/>
    </source>
</evidence>
<evidence type="ECO:0000313" key="6">
    <source>
        <dbReference type="Proteomes" id="UP001595625"/>
    </source>
</evidence>
<dbReference type="NCBIfam" id="NF007570">
    <property type="entry name" value="PRK10201.1"/>
    <property type="match status" value="1"/>
</dbReference>
<sequence>MSIQLKEDSILHLEPIPDHIQPGLKILFVGFNPSIRSSETGYHYANPNNRFWKILFLAGITPRKFRPDENSKLLELGLGLTNIVPRPTKEAAEITKDEYRIGAEKLKKKIQRLQPAAVCFVGKGVYQQYSKRRLVPWGEQSDPVIPGIAEFVAPSSSGLVRIKQDEIVGIYKGLQKYL</sequence>
<dbReference type="Gene3D" id="3.40.470.10">
    <property type="entry name" value="Uracil-DNA glycosylase-like domain"/>
    <property type="match status" value="1"/>
</dbReference>
<keyword evidence="6" id="KW-1185">Reference proteome</keyword>
<dbReference type="PANTHER" id="PTHR12159">
    <property type="entry name" value="G/T AND G/U MISMATCH-SPECIFIC DNA GLYCOSYLASE"/>
    <property type="match status" value="1"/>
</dbReference>
<evidence type="ECO:0000313" key="5">
    <source>
        <dbReference type="EMBL" id="MFC3210040.1"/>
    </source>
</evidence>
<dbReference type="EMBL" id="JBHRUJ010000004">
    <property type="protein sequence ID" value="MFC3210040.1"/>
    <property type="molecule type" value="Genomic_DNA"/>
</dbReference>
<dbReference type="RefSeq" id="WP_117313316.1">
    <property type="nucleotide sequence ID" value="NZ_JBFEXX010000111.1"/>
</dbReference>
<dbReference type="SUPFAM" id="SSF52141">
    <property type="entry name" value="Uracil-DNA glycosylase-like"/>
    <property type="match status" value="1"/>
</dbReference>